<dbReference type="Proteomes" id="UP001221142">
    <property type="component" value="Unassembled WGS sequence"/>
</dbReference>
<dbReference type="EMBL" id="JARKIF010000109">
    <property type="protein sequence ID" value="KAJ7604331.1"/>
    <property type="molecule type" value="Genomic_DNA"/>
</dbReference>
<feature type="chain" id="PRO_5041933090" description="Nematode cuticle collagen N-terminal domain-containing protein" evidence="1">
    <location>
        <begin position="27"/>
        <end position="60"/>
    </location>
</feature>
<sequence length="60" mass="6455">MASPFSPVRALLVAAGFFAMVASALSGYHTVADDIRELLSAEVEAERSMWDCQLVASTKH</sequence>
<name>A0AAD7AYH1_9AGAR</name>
<evidence type="ECO:0000313" key="2">
    <source>
        <dbReference type="EMBL" id="KAJ7604331.1"/>
    </source>
</evidence>
<comment type="caution">
    <text evidence="2">The sequence shown here is derived from an EMBL/GenBank/DDBJ whole genome shotgun (WGS) entry which is preliminary data.</text>
</comment>
<dbReference type="AlphaFoldDB" id="A0AAD7AYH1"/>
<feature type="signal peptide" evidence="1">
    <location>
        <begin position="1"/>
        <end position="26"/>
    </location>
</feature>
<keyword evidence="1" id="KW-0732">Signal</keyword>
<evidence type="ECO:0008006" key="4">
    <source>
        <dbReference type="Google" id="ProtNLM"/>
    </source>
</evidence>
<evidence type="ECO:0000256" key="1">
    <source>
        <dbReference type="SAM" id="SignalP"/>
    </source>
</evidence>
<keyword evidence="3" id="KW-1185">Reference proteome</keyword>
<organism evidence="2 3">
    <name type="scientific">Roridomyces roridus</name>
    <dbReference type="NCBI Taxonomy" id="1738132"/>
    <lineage>
        <taxon>Eukaryota</taxon>
        <taxon>Fungi</taxon>
        <taxon>Dikarya</taxon>
        <taxon>Basidiomycota</taxon>
        <taxon>Agaricomycotina</taxon>
        <taxon>Agaricomycetes</taxon>
        <taxon>Agaricomycetidae</taxon>
        <taxon>Agaricales</taxon>
        <taxon>Marasmiineae</taxon>
        <taxon>Mycenaceae</taxon>
        <taxon>Roridomyces</taxon>
    </lineage>
</organism>
<evidence type="ECO:0000313" key="3">
    <source>
        <dbReference type="Proteomes" id="UP001221142"/>
    </source>
</evidence>
<gene>
    <name evidence="2" type="ORF">FB45DRAFT_1043921</name>
</gene>
<reference evidence="2" key="1">
    <citation type="submission" date="2023-03" db="EMBL/GenBank/DDBJ databases">
        <title>Massive genome expansion in bonnet fungi (Mycena s.s.) driven by repeated elements and novel gene families across ecological guilds.</title>
        <authorList>
            <consortium name="Lawrence Berkeley National Laboratory"/>
            <person name="Harder C.B."/>
            <person name="Miyauchi S."/>
            <person name="Viragh M."/>
            <person name="Kuo A."/>
            <person name="Thoen E."/>
            <person name="Andreopoulos B."/>
            <person name="Lu D."/>
            <person name="Skrede I."/>
            <person name="Drula E."/>
            <person name="Henrissat B."/>
            <person name="Morin E."/>
            <person name="Kohler A."/>
            <person name="Barry K."/>
            <person name="LaButti K."/>
            <person name="Morin E."/>
            <person name="Salamov A."/>
            <person name="Lipzen A."/>
            <person name="Mereny Z."/>
            <person name="Hegedus B."/>
            <person name="Baldrian P."/>
            <person name="Stursova M."/>
            <person name="Weitz H."/>
            <person name="Taylor A."/>
            <person name="Grigoriev I.V."/>
            <person name="Nagy L.G."/>
            <person name="Martin F."/>
            <person name="Kauserud H."/>
        </authorList>
    </citation>
    <scope>NUCLEOTIDE SEQUENCE</scope>
    <source>
        <strain evidence="2">9284</strain>
    </source>
</reference>
<accession>A0AAD7AYH1</accession>
<protein>
    <recommendedName>
        <fullName evidence="4">Nematode cuticle collagen N-terminal domain-containing protein</fullName>
    </recommendedName>
</protein>
<proteinExistence type="predicted"/>